<organism evidence="2 3">
    <name type="scientific">SAR324 cluster bacterium</name>
    <dbReference type="NCBI Taxonomy" id="2024889"/>
    <lineage>
        <taxon>Bacteria</taxon>
        <taxon>Deltaproteobacteria</taxon>
        <taxon>SAR324 cluster</taxon>
    </lineage>
</organism>
<name>A0A432GT76_9DELT</name>
<dbReference type="Gene3D" id="3.40.250.10">
    <property type="entry name" value="Rhodanese-like domain"/>
    <property type="match status" value="1"/>
</dbReference>
<dbReference type="PROSITE" id="PS50206">
    <property type="entry name" value="RHODANESE_3"/>
    <property type="match status" value="1"/>
</dbReference>
<evidence type="ECO:0000313" key="2">
    <source>
        <dbReference type="EMBL" id="RTZ86740.1"/>
    </source>
</evidence>
<dbReference type="SUPFAM" id="SSF52821">
    <property type="entry name" value="Rhodanese/Cell cycle control phosphatase"/>
    <property type="match status" value="1"/>
</dbReference>
<dbReference type="InterPro" id="IPR036873">
    <property type="entry name" value="Rhodanese-like_dom_sf"/>
</dbReference>
<comment type="caution">
    <text evidence="2">The sequence shown here is derived from an EMBL/GenBank/DDBJ whole genome shotgun (WGS) entry which is preliminary data.</text>
</comment>
<dbReference type="Pfam" id="PF00581">
    <property type="entry name" value="Rhodanese"/>
    <property type="match status" value="1"/>
</dbReference>
<reference evidence="2 3" key="1">
    <citation type="submission" date="2018-06" db="EMBL/GenBank/DDBJ databases">
        <title>Combined omics and stable isotope probing to characterize newly discovered Mariana Back-Arc vent microbial communities.</title>
        <authorList>
            <person name="Trembath-Reichert E."/>
            <person name="Huber J.A."/>
        </authorList>
    </citation>
    <scope>NUCLEOTIDE SEQUENCE [LARGE SCALE GENOMIC DNA]</scope>
    <source>
        <strain evidence="2">MAG 54</strain>
    </source>
</reference>
<feature type="non-terminal residue" evidence="2">
    <location>
        <position position="1"/>
    </location>
</feature>
<dbReference type="InterPro" id="IPR001763">
    <property type="entry name" value="Rhodanese-like_dom"/>
</dbReference>
<evidence type="ECO:0000259" key="1">
    <source>
        <dbReference type="PROSITE" id="PS50206"/>
    </source>
</evidence>
<dbReference type="Proteomes" id="UP000287719">
    <property type="component" value="Unassembled WGS sequence"/>
</dbReference>
<dbReference type="CDD" id="cd00158">
    <property type="entry name" value="RHOD"/>
    <property type="match status" value="1"/>
</dbReference>
<dbReference type="EMBL" id="QNZJ01000139">
    <property type="protein sequence ID" value="RTZ86740.1"/>
    <property type="molecule type" value="Genomic_DNA"/>
</dbReference>
<accession>A0A432GT76</accession>
<feature type="domain" description="Rhodanese" evidence="1">
    <location>
        <begin position="3"/>
        <end position="54"/>
    </location>
</feature>
<evidence type="ECO:0000313" key="3">
    <source>
        <dbReference type="Proteomes" id="UP000287719"/>
    </source>
</evidence>
<gene>
    <name evidence="2" type="ORF">DSY95_03165</name>
</gene>
<proteinExistence type="predicted"/>
<sequence>TTGLDPEARIYLYCYKGKRSMLALKELKRVGFNKLKNLSGGIYLWAEEVDSDMPQY</sequence>
<dbReference type="AlphaFoldDB" id="A0A432GT76"/>
<protein>
    <recommendedName>
        <fullName evidence="1">Rhodanese domain-containing protein</fullName>
    </recommendedName>
</protein>